<sequence length="185" mass="21070">MVCLVSEYCCGMKPCDVLLWRRPPVTGAIFGTLLITISLFMLMEYTIVTFTCRVLQLLLATGFTYSLTKGETITEDDIYRAVDKFVECLAPVLTKALQRGYHIVMWRDRRVSACVLLFSISVGMLGNLLSDMMLLFTTIVFLFTAPIAYEKNKSAVDSFLLKMKETVNEHLGSFQTRFDSTRKRE</sequence>
<evidence type="ECO:0000313" key="8">
    <source>
        <dbReference type="EMBL" id="CCC48541.1"/>
    </source>
</evidence>
<dbReference type="InterPro" id="IPR003388">
    <property type="entry name" value="Reticulon"/>
</dbReference>
<feature type="transmembrane region" description="Helical" evidence="6">
    <location>
        <begin position="109"/>
        <end position="126"/>
    </location>
</feature>
<dbReference type="Pfam" id="PF02453">
    <property type="entry name" value="Reticulon"/>
    <property type="match status" value="1"/>
</dbReference>
<dbReference type="PANTHER" id="PTHR10994:SF193">
    <property type="entry name" value="RETICULON-LIKE PROTEIN"/>
    <property type="match status" value="1"/>
</dbReference>
<comment type="subcellular location">
    <subcellularLocation>
        <location evidence="1 6">Endoplasmic reticulum membrane</location>
        <topology evidence="1 6">Multi-pass membrane protein</topology>
    </subcellularLocation>
</comment>
<dbReference type="EMBL" id="HE573022">
    <property type="protein sequence ID" value="CCC48541.1"/>
    <property type="molecule type" value="Genomic_DNA"/>
</dbReference>
<dbReference type="GO" id="GO:0005789">
    <property type="term" value="C:endoplasmic reticulum membrane"/>
    <property type="evidence" value="ECO:0007669"/>
    <property type="project" value="UniProtKB-SubCell"/>
</dbReference>
<accession>G0TX51</accession>
<keyword evidence="2 6" id="KW-0812">Transmembrane</keyword>
<protein>
    <recommendedName>
        <fullName evidence="6">Reticulon-like protein</fullName>
    </recommendedName>
</protein>
<evidence type="ECO:0000256" key="6">
    <source>
        <dbReference type="RuleBase" id="RU363132"/>
    </source>
</evidence>
<feature type="domain" description="Reticulon" evidence="7">
    <location>
        <begin position="14"/>
        <end position="185"/>
    </location>
</feature>
<reference evidence="8" key="1">
    <citation type="journal article" date="2012" name="Proc. Natl. Acad. Sci. U.S.A.">
        <title>Antigenic diversity is generated by distinct evolutionary mechanisms in African trypanosome species.</title>
        <authorList>
            <person name="Jackson A.P."/>
            <person name="Berry A."/>
            <person name="Aslett M."/>
            <person name="Allison H.C."/>
            <person name="Burton P."/>
            <person name="Vavrova-Anderson J."/>
            <person name="Brown R."/>
            <person name="Browne H."/>
            <person name="Corton N."/>
            <person name="Hauser H."/>
            <person name="Gamble J."/>
            <person name="Gilderthorp R."/>
            <person name="Marcello L."/>
            <person name="McQuillan J."/>
            <person name="Otto T.D."/>
            <person name="Quail M.A."/>
            <person name="Sanders M.J."/>
            <person name="van Tonder A."/>
            <person name="Ginger M.L."/>
            <person name="Field M.C."/>
            <person name="Barry J.D."/>
            <person name="Hertz-Fowler C."/>
            <person name="Berriman M."/>
        </authorList>
    </citation>
    <scope>NUCLEOTIDE SEQUENCE</scope>
    <source>
        <strain evidence="8">Y486</strain>
    </source>
</reference>
<feature type="transmembrane region" description="Helical" evidence="6">
    <location>
        <begin position="28"/>
        <end position="48"/>
    </location>
</feature>
<keyword evidence="4 6" id="KW-1133">Transmembrane helix</keyword>
<dbReference type="InterPro" id="IPR045064">
    <property type="entry name" value="Reticulon-like"/>
</dbReference>
<evidence type="ECO:0000256" key="3">
    <source>
        <dbReference type="ARBA" id="ARBA00022824"/>
    </source>
</evidence>
<keyword evidence="5 6" id="KW-0472">Membrane</keyword>
<keyword evidence="3 6" id="KW-0256">Endoplasmic reticulum</keyword>
<feature type="transmembrane region" description="Helical" evidence="6">
    <location>
        <begin position="132"/>
        <end position="149"/>
    </location>
</feature>
<dbReference type="VEuPathDB" id="TriTrypDB:TvY486_0603320"/>
<proteinExistence type="predicted"/>
<dbReference type="AlphaFoldDB" id="G0TX51"/>
<evidence type="ECO:0000256" key="1">
    <source>
        <dbReference type="ARBA" id="ARBA00004477"/>
    </source>
</evidence>
<evidence type="ECO:0000259" key="7">
    <source>
        <dbReference type="PROSITE" id="PS50845"/>
    </source>
</evidence>
<dbReference type="OMA" id="TICADFK"/>
<evidence type="ECO:0000256" key="2">
    <source>
        <dbReference type="ARBA" id="ARBA00022692"/>
    </source>
</evidence>
<name>G0TX51_TRYVY</name>
<dbReference type="PANTHER" id="PTHR10994">
    <property type="entry name" value="RETICULON"/>
    <property type="match status" value="1"/>
</dbReference>
<evidence type="ECO:0000256" key="4">
    <source>
        <dbReference type="ARBA" id="ARBA00022989"/>
    </source>
</evidence>
<gene>
    <name evidence="8" type="ORF">TVY486_0603320</name>
</gene>
<evidence type="ECO:0000256" key="5">
    <source>
        <dbReference type="ARBA" id="ARBA00023136"/>
    </source>
</evidence>
<organism evidence="8">
    <name type="scientific">Trypanosoma vivax (strain Y486)</name>
    <dbReference type="NCBI Taxonomy" id="1055687"/>
    <lineage>
        <taxon>Eukaryota</taxon>
        <taxon>Discoba</taxon>
        <taxon>Euglenozoa</taxon>
        <taxon>Kinetoplastea</taxon>
        <taxon>Metakinetoplastina</taxon>
        <taxon>Trypanosomatida</taxon>
        <taxon>Trypanosomatidae</taxon>
        <taxon>Trypanosoma</taxon>
        <taxon>Duttonella</taxon>
    </lineage>
</organism>
<dbReference type="PROSITE" id="PS50845">
    <property type="entry name" value="RETICULON"/>
    <property type="match status" value="1"/>
</dbReference>
<dbReference type="GO" id="GO:0009617">
    <property type="term" value="P:response to bacterium"/>
    <property type="evidence" value="ECO:0007669"/>
    <property type="project" value="InterPro"/>
</dbReference>